<dbReference type="GO" id="GO:0016301">
    <property type="term" value="F:kinase activity"/>
    <property type="evidence" value="ECO:0007669"/>
    <property type="project" value="UniProtKB-UniRule"/>
</dbReference>
<dbReference type="SUPFAM" id="SSF54211">
    <property type="entry name" value="Ribosomal protein S5 domain 2-like"/>
    <property type="match status" value="1"/>
</dbReference>
<dbReference type="UniPathway" id="UPA00241"/>
<dbReference type="Proteomes" id="UP000006565">
    <property type="component" value="Chromosome"/>
</dbReference>
<evidence type="ECO:0000259" key="2">
    <source>
        <dbReference type="Pfam" id="PF00288"/>
    </source>
</evidence>
<dbReference type="EC" id="2.7.1.169" evidence="1"/>
<sequence>MERDREAVAFCPGHISGWFKPVFIAAEGLPGSVGGGIVIDRGVGSTAVPSDEIKVTCLYTGSDGSVLKTVEGSSPVEHALKTAGITGEIVTRSDLPPESGFGLSGAAIVSSLAAASRVTGTRLSKEQIFRIAYETEVSLRTGLGDVPAIAGGGYVCRRSPGLKGEIIRRYDMEQPIFVLNFGPLPTAGVLGEENAVKRIEDAYSGSCPGSPEEFFRTAGEFSERSGFVTPEVCDVLSACASGKIPAFMTMLGNGVAAYGSRAFAVFRDFGTPEEMHMSKTGFTGDGGDKK</sequence>
<dbReference type="InterPro" id="IPR020568">
    <property type="entry name" value="Ribosomal_Su5_D2-typ_SF"/>
</dbReference>
<dbReference type="InterPro" id="IPR012043">
    <property type="entry name" value="PoK"/>
</dbReference>
<comment type="catalytic activity">
    <reaction evidence="1">
        <text>(R)-pantoate + ATP = (R)-4-phosphopantoate + ADP + H(+)</text>
        <dbReference type="Rhea" id="RHEA:28246"/>
        <dbReference type="ChEBI" id="CHEBI:15378"/>
        <dbReference type="ChEBI" id="CHEBI:15980"/>
        <dbReference type="ChEBI" id="CHEBI:30616"/>
        <dbReference type="ChEBI" id="CHEBI:61294"/>
        <dbReference type="ChEBI" id="CHEBI:456216"/>
        <dbReference type="EC" id="2.7.1.169"/>
    </reaction>
</comment>
<dbReference type="PANTHER" id="PTHR42282">
    <property type="entry name" value="PANTOATE KINASE-RELATED"/>
    <property type="match status" value="1"/>
</dbReference>
<name>E1RK30_METP4</name>
<proteinExistence type="inferred from homology"/>
<dbReference type="KEGG" id="mpi:Mpet_0986"/>
<evidence type="ECO:0000313" key="3">
    <source>
        <dbReference type="EMBL" id="ADN35753.1"/>
    </source>
</evidence>
<gene>
    <name evidence="3" type="ordered locus">Mpet_0986</name>
</gene>
<comment type="similarity">
    <text evidence="1">Belongs to the GHMP kinase family. PoK subfamily.</text>
</comment>
<dbReference type="GeneID" id="9743449"/>
<dbReference type="InterPro" id="IPR014721">
    <property type="entry name" value="Ribsml_uS5_D2-typ_fold_subgr"/>
</dbReference>
<dbReference type="GO" id="GO:0015937">
    <property type="term" value="P:coenzyme A biosynthetic process"/>
    <property type="evidence" value="ECO:0007669"/>
    <property type="project" value="UniProtKB-UniRule"/>
</dbReference>
<dbReference type="InterPro" id="IPR006204">
    <property type="entry name" value="GHMP_kinase_N_dom"/>
</dbReference>
<dbReference type="GO" id="GO:0005524">
    <property type="term" value="F:ATP binding"/>
    <property type="evidence" value="ECO:0007669"/>
    <property type="project" value="UniProtKB-KW"/>
</dbReference>
<dbReference type="HAMAP" id="MF_02223">
    <property type="entry name" value="Pantoate_kinase"/>
    <property type="match status" value="1"/>
</dbReference>
<dbReference type="STRING" id="679926.Mpet_0986"/>
<dbReference type="OrthoDB" id="85822at2157"/>
<comment type="pathway">
    <text evidence="1">Cofactor biosynthesis; coenzyme A biosynthesis.</text>
</comment>
<dbReference type="EMBL" id="CP002117">
    <property type="protein sequence ID" value="ADN35753.1"/>
    <property type="molecule type" value="Genomic_DNA"/>
</dbReference>
<evidence type="ECO:0000256" key="1">
    <source>
        <dbReference type="HAMAP-Rule" id="MF_02223"/>
    </source>
</evidence>
<dbReference type="RefSeq" id="WP_013328931.1">
    <property type="nucleotide sequence ID" value="NC_014507.1"/>
</dbReference>
<protein>
    <recommendedName>
        <fullName evidence="1">Pantoate kinase</fullName>
        <shortName evidence="1">PoK</shortName>
        <ecNumber evidence="1">2.7.1.169</ecNumber>
    </recommendedName>
</protein>
<keyword evidence="1" id="KW-0067">ATP-binding</keyword>
<keyword evidence="1" id="KW-0173">Coenzyme A biosynthesis</keyword>
<dbReference type="Pfam" id="PF00288">
    <property type="entry name" value="GHMP_kinases_N"/>
    <property type="match status" value="1"/>
</dbReference>
<accession>E1RK30</accession>
<keyword evidence="1 3" id="KW-0418">Kinase</keyword>
<evidence type="ECO:0000313" key="4">
    <source>
        <dbReference type="Proteomes" id="UP000006565"/>
    </source>
</evidence>
<dbReference type="AlphaFoldDB" id="E1RK30"/>
<keyword evidence="4" id="KW-1185">Reference proteome</keyword>
<dbReference type="PANTHER" id="PTHR42282:SF1">
    <property type="entry name" value="PANTOATE KINASE"/>
    <property type="match status" value="1"/>
</dbReference>
<comment type="function">
    <text evidence="1">Phosphorylates (R)-pantoate to form (R)-4-phosphopantoate in the CoA biosynthesis pathway.</text>
</comment>
<reference evidence="3 4" key="1">
    <citation type="journal article" date="2010" name="Stand. Genomic Sci.">
        <title>Complete genome sequence of Methanoplanus petrolearius type strain (SEBR 4847).</title>
        <authorList>
            <person name="Brambilla E."/>
            <person name="Djao O.D."/>
            <person name="Daligault H."/>
            <person name="Lapidus A."/>
            <person name="Lucas S."/>
            <person name="Hammon N."/>
            <person name="Nolan M."/>
            <person name="Tice H."/>
            <person name="Cheng J.F."/>
            <person name="Han C."/>
            <person name="Tapia R."/>
            <person name="Goodwin L."/>
            <person name="Pitluck S."/>
            <person name="Liolios K."/>
            <person name="Ivanova N."/>
            <person name="Mavromatis K."/>
            <person name="Mikhailova N."/>
            <person name="Pati A."/>
            <person name="Chen A."/>
            <person name="Palaniappan K."/>
            <person name="Land M."/>
            <person name="Hauser L."/>
            <person name="Chang Y.J."/>
            <person name="Jeffries C.D."/>
            <person name="Rohde M."/>
            <person name="Spring S."/>
            <person name="Sikorski J."/>
            <person name="Goker M."/>
            <person name="Woyke T."/>
            <person name="Bristow J."/>
            <person name="Eisen J.A."/>
            <person name="Markowitz V."/>
            <person name="Hugenholtz P."/>
            <person name="Kyrpides N.C."/>
            <person name="Klenk H.P."/>
        </authorList>
    </citation>
    <scope>NUCLEOTIDE SEQUENCE [LARGE SCALE GENOMIC DNA]</scope>
    <source>
        <strain evidence="4">DSM 11571 / OCM 486 / SEBR 4847</strain>
    </source>
</reference>
<dbReference type="Gene3D" id="3.30.230.10">
    <property type="match status" value="1"/>
</dbReference>
<organism evidence="3 4">
    <name type="scientific">Methanolacinia petrolearia (strain DSM 11571 / OCM 486 / SEBR 4847)</name>
    <name type="common">Methanoplanus petrolearius</name>
    <dbReference type="NCBI Taxonomy" id="679926"/>
    <lineage>
        <taxon>Archaea</taxon>
        <taxon>Methanobacteriati</taxon>
        <taxon>Methanobacteriota</taxon>
        <taxon>Stenosarchaea group</taxon>
        <taxon>Methanomicrobia</taxon>
        <taxon>Methanomicrobiales</taxon>
        <taxon>Methanomicrobiaceae</taxon>
        <taxon>Methanolacinia</taxon>
    </lineage>
</organism>
<dbReference type="HOGENOM" id="CLU_081191_0_0_2"/>
<dbReference type="eggNOG" id="arCOG04263">
    <property type="taxonomic scope" value="Archaea"/>
</dbReference>
<feature type="domain" description="GHMP kinase N-terminal" evidence="2">
    <location>
        <begin position="81"/>
        <end position="153"/>
    </location>
</feature>
<keyword evidence="1" id="KW-0547">Nucleotide-binding</keyword>
<keyword evidence="1" id="KW-0808">Transferase</keyword>